<dbReference type="InterPro" id="IPR040256">
    <property type="entry name" value="At4g02000-like"/>
</dbReference>
<keyword evidence="1" id="KW-0863">Zinc-finger</keyword>
<dbReference type="PANTHER" id="PTHR31286">
    <property type="entry name" value="GLYCINE-RICH CELL WALL STRUCTURAL PROTEIN 1.8-LIKE"/>
    <property type="match status" value="1"/>
</dbReference>
<organism evidence="3 5">
    <name type="scientific">Microthlaspi erraticum</name>
    <dbReference type="NCBI Taxonomy" id="1685480"/>
    <lineage>
        <taxon>Eukaryota</taxon>
        <taxon>Viridiplantae</taxon>
        <taxon>Streptophyta</taxon>
        <taxon>Embryophyta</taxon>
        <taxon>Tracheophyta</taxon>
        <taxon>Spermatophyta</taxon>
        <taxon>Magnoliopsida</taxon>
        <taxon>eudicotyledons</taxon>
        <taxon>Gunneridae</taxon>
        <taxon>Pentapetalae</taxon>
        <taxon>rosids</taxon>
        <taxon>malvids</taxon>
        <taxon>Brassicales</taxon>
        <taxon>Brassicaceae</taxon>
        <taxon>Coluteocarpeae</taxon>
        <taxon>Microthlaspi</taxon>
    </lineage>
</organism>
<dbReference type="InterPro" id="IPR013083">
    <property type="entry name" value="Znf_RING/FYVE/PHD"/>
</dbReference>
<dbReference type="AlphaFoldDB" id="A0A6D2HVU1"/>
<evidence type="ECO:0000259" key="2">
    <source>
        <dbReference type="PROSITE" id="PS50089"/>
    </source>
</evidence>
<dbReference type="PROSITE" id="PS50089">
    <property type="entry name" value="ZF_RING_2"/>
    <property type="match status" value="1"/>
</dbReference>
<dbReference type="InterPro" id="IPR025836">
    <property type="entry name" value="Zn_knuckle_CX2CX4HX4C"/>
</dbReference>
<dbReference type="Gene3D" id="3.30.40.10">
    <property type="entry name" value="Zinc/RING finger domain, C3HC4 (zinc finger)"/>
    <property type="match status" value="1"/>
</dbReference>
<protein>
    <recommendedName>
        <fullName evidence="2">RING-type domain-containing protein</fullName>
    </recommendedName>
</protein>
<dbReference type="InterPro" id="IPR001841">
    <property type="entry name" value="Znf_RING"/>
</dbReference>
<dbReference type="Pfam" id="PF14392">
    <property type="entry name" value="zf-CCHC_4"/>
    <property type="match status" value="1"/>
</dbReference>
<keyword evidence="5" id="KW-1185">Reference proteome</keyword>
<dbReference type="Proteomes" id="UP000467841">
    <property type="component" value="Unassembled WGS sequence"/>
</dbReference>
<dbReference type="PANTHER" id="PTHR31286:SF178">
    <property type="entry name" value="DUF4283 DOMAIN-CONTAINING PROTEIN"/>
    <property type="match status" value="1"/>
</dbReference>
<dbReference type="OrthoDB" id="1071479at2759"/>
<proteinExistence type="predicted"/>
<dbReference type="SMART" id="SM00184">
    <property type="entry name" value="RING"/>
    <property type="match status" value="1"/>
</dbReference>
<evidence type="ECO:0000313" key="4">
    <source>
        <dbReference type="EMBL" id="CAA7053559.1"/>
    </source>
</evidence>
<dbReference type="GO" id="GO:0008270">
    <property type="term" value="F:zinc ion binding"/>
    <property type="evidence" value="ECO:0007669"/>
    <property type="project" value="UniProtKB-KW"/>
</dbReference>
<name>A0A6D2HVU1_9BRAS</name>
<dbReference type="EMBL" id="CACVBM020001540">
    <property type="protein sequence ID" value="CAA7053559.1"/>
    <property type="molecule type" value="Genomic_DNA"/>
</dbReference>
<evidence type="ECO:0000313" key="3">
    <source>
        <dbReference type="EMBL" id="CAA7019867.1"/>
    </source>
</evidence>
<dbReference type="Pfam" id="PF14111">
    <property type="entry name" value="DUF4283"/>
    <property type="match status" value="1"/>
</dbReference>
<dbReference type="EMBL" id="CACVBM020000497">
    <property type="protein sequence ID" value="CAA7019867.1"/>
    <property type="molecule type" value="Genomic_DNA"/>
</dbReference>
<keyword evidence="1" id="KW-0479">Metal-binding</keyword>
<keyword evidence="1" id="KW-0862">Zinc</keyword>
<gene>
    <name evidence="4" type="ORF">MERR_LOCUS40795</name>
    <name evidence="3" type="ORF">MERR_LOCUS7102</name>
</gene>
<accession>A0A6D2HVU1</accession>
<reference evidence="3 5" key="1">
    <citation type="submission" date="2020-01" db="EMBL/GenBank/DDBJ databases">
        <authorList>
            <person name="Mishra B."/>
        </authorList>
    </citation>
    <scope>NUCLEOTIDE SEQUENCE [LARGE SCALE GENOMIC DNA]</scope>
</reference>
<feature type="domain" description="RING-type" evidence="2">
    <location>
        <begin position="458"/>
        <end position="499"/>
    </location>
</feature>
<dbReference type="InterPro" id="IPR025558">
    <property type="entry name" value="DUF4283"/>
</dbReference>
<sequence>METKAYMSGLVKHPRLSLVGKFFTSLVPPSFDRTESTLRQQWKLSGGLKVFPLEKDNIILFEFEHKSDKKNVIMDGPWNVDGIIIVLKQCPQNISMSDIDFSATSFWVKVIGLPYFQYTQADAVKIVNKLSDKPLISLEYDLSTRCFLVRAKINLRKPLSPGFYINGRGRKRPFVQFKYKNLGIFCEQCGMVGHRKCGEVTRVRPLTREFQTHVYGPWLRYDNDQAGNKSLPVKLYYVKPSSDWFGLEYEETVTFAQFYVRVVVDVIYASEHEWGGKKLTRSLLKSQYDFSFRFPCFPTSVIKDVIAFEIDGISSLEKLTEEDKEILVNNLVDHIMKQRKSWSGNKWVPFIVGVEKTVMIPPVDMEAMLEEDKDIELFETMKSKIYKLVGSPVGKSDDLVMKTIGDAIAEVGLIQFEDEYFEWWMRGVRDSVPERRLDDRNHKGVKVLGPDMDLFGTCCICQEDFILGEDATFTSPCSHLFHTYCINEWIQETPKCPLCCIQLQIV</sequence>
<evidence type="ECO:0000313" key="5">
    <source>
        <dbReference type="Proteomes" id="UP000467841"/>
    </source>
</evidence>
<evidence type="ECO:0000256" key="1">
    <source>
        <dbReference type="PROSITE-ProRule" id="PRU00175"/>
    </source>
</evidence>
<dbReference type="Pfam" id="PF13639">
    <property type="entry name" value="zf-RING_2"/>
    <property type="match status" value="1"/>
</dbReference>
<dbReference type="SUPFAM" id="SSF57850">
    <property type="entry name" value="RING/U-box"/>
    <property type="match status" value="1"/>
</dbReference>